<organism evidence="1 2">
    <name type="scientific">Pisolithus tinctorius Marx 270</name>
    <dbReference type="NCBI Taxonomy" id="870435"/>
    <lineage>
        <taxon>Eukaryota</taxon>
        <taxon>Fungi</taxon>
        <taxon>Dikarya</taxon>
        <taxon>Basidiomycota</taxon>
        <taxon>Agaricomycotina</taxon>
        <taxon>Agaricomycetes</taxon>
        <taxon>Agaricomycetidae</taxon>
        <taxon>Boletales</taxon>
        <taxon>Sclerodermatineae</taxon>
        <taxon>Pisolithaceae</taxon>
        <taxon>Pisolithus</taxon>
    </lineage>
</organism>
<protein>
    <submittedName>
        <fullName evidence="1">Uncharacterized protein</fullName>
    </submittedName>
</protein>
<gene>
    <name evidence="1" type="ORF">M404DRAFT_775759</name>
</gene>
<dbReference type="InParanoid" id="A0A0C3ISS9"/>
<reference evidence="2" key="2">
    <citation type="submission" date="2015-01" db="EMBL/GenBank/DDBJ databases">
        <title>Evolutionary Origins and Diversification of the Mycorrhizal Mutualists.</title>
        <authorList>
            <consortium name="DOE Joint Genome Institute"/>
            <consortium name="Mycorrhizal Genomics Consortium"/>
            <person name="Kohler A."/>
            <person name="Kuo A."/>
            <person name="Nagy L.G."/>
            <person name="Floudas D."/>
            <person name="Copeland A."/>
            <person name="Barry K.W."/>
            <person name="Cichocki N."/>
            <person name="Veneault-Fourrey C."/>
            <person name="LaButti K."/>
            <person name="Lindquist E.A."/>
            <person name="Lipzen A."/>
            <person name="Lundell T."/>
            <person name="Morin E."/>
            <person name="Murat C."/>
            <person name="Riley R."/>
            <person name="Ohm R."/>
            <person name="Sun H."/>
            <person name="Tunlid A."/>
            <person name="Henrissat B."/>
            <person name="Grigoriev I.V."/>
            <person name="Hibbett D.S."/>
            <person name="Martin F."/>
        </authorList>
    </citation>
    <scope>NUCLEOTIDE SEQUENCE [LARGE SCALE GENOMIC DNA]</scope>
    <source>
        <strain evidence="2">Marx 270</strain>
    </source>
</reference>
<name>A0A0C3ISS9_PISTI</name>
<sequence>MPKLRRHEQEVRDESILFVIFLVEGQIKHAPVPVELNISSSGGSMSRSWPVILWSLSALLAKARCISIRLLKKRHASRPSWNRCFGPSRH</sequence>
<evidence type="ECO:0000313" key="2">
    <source>
        <dbReference type="Proteomes" id="UP000054217"/>
    </source>
</evidence>
<proteinExistence type="predicted"/>
<keyword evidence="2" id="KW-1185">Reference proteome</keyword>
<dbReference type="EMBL" id="KN832000">
    <property type="protein sequence ID" value="KIN99957.1"/>
    <property type="molecule type" value="Genomic_DNA"/>
</dbReference>
<accession>A0A0C3ISS9</accession>
<dbReference type="AlphaFoldDB" id="A0A0C3ISS9"/>
<reference evidence="1 2" key="1">
    <citation type="submission" date="2014-04" db="EMBL/GenBank/DDBJ databases">
        <authorList>
            <consortium name="DOE Joint Genome Institute"/>
            <person name="Kuo A."/>
            <person name="Kohler A."/>
            <person name="Costa M.D."/>
            <person name="Nagy L.G."/>
            <person name="Floudas D."/>
            <person name="Copeland A."/>
            <person name="Barry K.W."/>
            <person name="Cichocki N."/>
            <person name="Veneault-Fourrey C."/>
            <person name="LaButti K."/>
            <person name="Lindquist E.A."/>
            <person name="Lipzen A."/>
            <person name="Lundell T."/>
            <person name="Morin E."/>
            <person name="Murat C."/>
            <person name="Sun H."/>
            <person name="Tunlid A."/>
            <person name="Henrissat B."/>
            <person name="Grigoriev I.V."/>
            <person name="Hibbett D.S."/>
            <person name="Martin F."/>
            <person name="Nordberg H.P."/>
            <person name="Cantor M.N."/>
            <person name="Hua S.X."/>
        </authorList>
    </citation>
    <scope>NUCLEOTIDE SEQUENCE [LARGE SCALE GENOMIC DNA]</scope>
    <source>
        <strain evidence="1 2">Marx 270</strain>
    </source>
</reference>
<dbReference type="Proteomes" id="UP000054217">
    <property type="component" value="Unassembled WGS sequence"/>
</dbReference>
<evidence type="ECO:0000313" key="1">
    <source>
        <dbReference type="EMBL" id="KIN99957.1"/>
    </source>
</evidence>
<dbReference type="HOGENOM" id="CLU_2441775_0_0_1"/>